<keyword evidence="1" id="KW-0812">Transmembrane</keyword>
<feature type="transmembrane region" description="Helical" evidence="1">
    <location>
        <begin position="21"/>
        <end position="42"/>
    </location>
</feature>
<evidence type="ECO:0000313" key="3">
    <source>
        <dbReference type="Proteomes" id="UP000032141"/>
    </source>
</evidence>
<dbReference type="EnsemblPlants" id="Bo00763s180.1">
    <property type="protein sequence ID" value="Bo00763s180.1"/>
    <property type="gene ID" value="Bo00763s180"/>
</dbReference>
<accession>A0A0D2ZQZ3</accession>
<proteinExistence type="predicted"/>
<dbReference type="AlphaFoldDB" id="A0A0D2ZQZ3"/>
<keyword evidence="1" id="KW-1133">Transmembrane helix</keyword>
<dbReference type="HOGENOM" id="CLU_2100304_0_0_1"/>
<reference evidence="2" key="1">
    <citation type="journal article" date="2014" name="Genome Biol.">
        <title>Transcriptome and methylome profiling reveals relics of genome dominance in the mesopolyploid Brassica oleracea.</title>
        <authorList>
            <person name="Parkin I.A."/>
            <person name="Koh C."/>
            <person name="Tang H."/>
            <person name="Robinson S.J."/>
            <person name="Kagale S."/>
            <person name="Clarke W.E."/>
            <person name="Town C.D."/>
            <person name="Nixon J."/>
            <person name="Krishnakumar V."/>
            <person name="Bidwell S.L."/>
            <person name="Denoeud F."/>
            <person name="Belcram H."/>
            <person name="Links M.G."/>
            <person name="Just J."/>
            <person name="Clarke C."/>
            <person name="Bender T."/>
            <person name="Huebert T."/>
            <person name="Mason A.S."/>
            <person name="Pires J.C."/>
            <person name="Barker G."/>
            <person name="Moore J."/>
            <person name="Walley P.G."/>
            <person name="Manoli S."/>
            <person name="Batley J."/>
            <person name="Edwards D."/>
            <person name="Nelson M.N."/>
            <person name="Wang X."/>
            <person name="Paterson A.H."/>
            <person name="King G."/>
            <person name="Bancroft I."/>
            <person name="Chalhoub B."/>
            <person name="Sharpe A.G."/>
        </authorList>
    </citation>
    <scope>NUCLEOTIDE SEQUENCE [LARGE SCALE GENOMIC DNA]</scope>
    <source>
        <strain evidence="2">cv. TO1000</strain>
    </source>
</reference>
<organism evidence="2 3">
    <name type="scientific">Brassica oleracea var. oleracea</name>
    <dbReference type="NCBI Taxonomy" id="109376"/>
    <lineage>
        <taxon>Eukaryota</taxon>
        <taxon>Viridiplantae</taxon>
        <taxon>Streptophyta</taxon>
        <taxon>Embryophyta</taxon>
        <taxon>Tracheophyta</taxon>
        <taxon>Spermatophyta</taxon>
        <taxon>Magnoliopsida</taxon>
        <taxon>eudicotyledons</taxon>
        <taxon>Gunneridae</taxon>
        <taxon>Pentapetalae</taxon>
        <taxon>rosids</taxon>
        <taxon>malvids</taxon>
        <taxon>Brassicales</taxon>
        <taxon>Brassicaceae</taxon>
        <taxon>Brassiceae</taxon>
        <taxon>Brassica</taxon>
    </lineage>
</organism>
<keyword evidence="1" id="KW-0472">Membrane</keyword>
<dbReference type="Proteomes" id="UP000032141">
    <property type="component" value="Unassembled WGS sequence"/>
</dbReference>
<name>A0A0D2ZQZ3_BRAOL</name>
<protein>
    <submittedName>
        <fullName evidence="2">Uncharacterized protein</fullName>
    </submittedName>
</protein>
<keyword evidence="3" id="KW-1185">Reference proteome</keyword>
<evidence type="ECO:0000256" key="1">
    <source>
        <dbReference type="SAM" id="Phobius"/>
    </source>
</evidence>
<sequence length="116" mass="12716">MESHIPPKIIINLLKALEMKKLFQISSPIIATFIIIAIGLMANETYGNKNCTEILNTKEYSIPGGGVLDSAPCSDSSCVLLCRRKKPTGLVLVLGQKNRKNVIAFINVLNNILYAE</sequence>
<reference evidence="2" key="2">
    <citation type="submission" date="2015-06" db="UniProtKB">
        <authorList>
            <consortium name="EnsemblPlants"/>
        </authorList>
    </citation>
    <scope>IDENTIFICATION</scope>
</reference>
<dbReference type="Gramene" id="Bo00763s180.1">
    <property type="protein sequence ID" value="Bo00763s180.1"/>
    <property type="gene ID" value="Bo00763s180"/>
</dbReference>
<evidence type="ECO:0000313" key="2">
    <source>
        <dbReference type="EnsemblPlants" id="Bo00763s180.1"/>
    </source>
</evidence>